<feature type="region of interest" description="Disordered" evidence="1">
    <location>
        <begin position="1"/>
        <end position="23"/>
    </location>
</feature>
<proteinExistence type="predicted"/>
<name>A0A0B7BGY0_9EUPU</name>
<gene>
    <name evidence="3" type="primary">ORF189028</name>
    <name evidence="2" type="synonym">ORF189027</name>
</gene>
<dbReference type="EMBL" id="HACG01045724">
    <property type="protein sequence ID" value="CEK92589.1"/>
    <property type="molecule type" value="Transcribed_RNA"/>
</dbReference>
<dbReference type="AlphaFoldDB" id="A0A0B7BGY0"/>
<protein>
    <submittedName>
        <fullName evidence="3">Uncharacterized protein</fullName>
    </submittedName>
</protein>
<reference evidence="3" key="1">
    <citation type="submission" date="2014-12" db="EMBL/GenBank/DDBJ databases">
        <title>Insight into the proteome of Arion vulgaris.</title>
        <authorList>
            <person name="Aradska J."/>
            <person name="Bulat T."/>
            <person name="Smidak R."/>
            <person name="Sarate P."/>
            <person name="Gangsoo J."/>
            <person name="Sialana F."/>
            <person name="Bilban M."/>
            <person name="Lubec G."/>
        </authorList>
    </citation>
    <scope>NUCLEOTIDE SEQUENCE</scope>
    <source>
        <tissue evidence="3">Skin</tissue>
    </source>
</reference>
<organism evidence="3">
    <name type="scientific">Arion vulgaris</name>
    <dbReference type="NCBI Taxonomy" id="1028688"/>
    <lineage>
        <taxon>Eukaryota</taxon>
        <taxon>Metazoa</taxon>
        <taxon>Spiralia</taxon>
        <taxon>Lophotrochozoa</taxon>
        <taxon>Mollusca</taxon>
        <taxon>Gastropoda</taxon>
        <taxon>Heterobranchia</taxon>
        <taxon>Euthyneura</taxon>
        <taxon>Panpulmonata</taxon>
        <taxon>Eupulmonata</taxon>
        <taxon>Stylommatophora</taxon>
        <taxon>Helicina</taxon>
        <taxon>Arionoidea</taxon>
        <taxon>Arionidae</taxon>
        <taxon>Arion</taxon>
    </lineage>
</organism>
<evidence type="ECO:0000256" key="1">
    <source>
        <dbReference type="SAM" id="MobiDB-lite"/>
    </source>
</evidence>
<dbReference type="PROSITE" id="PS51257">
    <property type="entry name" value="PROKAR_LIPOPROTEIN"/>
    <property type="match status" value="1"/>
</dbReference>
<accession>A0A0B7BGY0</accession>
<dbReference type="EMBL" id="HACG01045723">
    <property type="protein sequence ID" value="CEK92588.1"/>
    <property type="molecule type" value="Transcribed_RNA"/>
</dbReference>
<feature type="compositionally biased region" description="Basic and acidic residues" evidence="1">
    <location>
        <begin position="1"/>
        <end position="16"/>
    </location>
</feature>
<evidence type="ECO:0000313" key="3">
    <source>
        <dbReference type="EMBL" id="CEK92589.1"/>
    </source>
</evidence>
<sequence length="120" mass="13684">MYDPGKRKTTKGERVISRGGQTSAASQSITAACNEYNIRLSEYTTCVEGLALYMIHLIQLLMQLQCFHFLVQKIWTEIHMLAAYIYISNECLICGQAHHQKVADMSCSLNLFHYSIIHIL</sequence>
<evidence type="ECO:0000313" key="2">
    <source>
        <dbReference type="EMBL" id="CEK92588.1"/>
    </source>
</evidence>